<evidence type="ECO:0000256" key="4">
    <source>
        <dbReference type="ARBA" id="ARBA00012448"/>
    </source>
</evidence>
<dbReference type="SUPFAM" id="SSF56601">
    <property type="entry name" value="beta-lactamase/transpeptidase-like"/>
    <property type="match status" value="1"/>
</dbReference>
<keyword evidence="6" id="KW-0645">Protease</keyword>
<dbReference type="Gene3D" id="2.60.410.10">
    <property type="entry name" value="D-Ala-D-Ala carboxypeptidase, C-terminal domain"/>
    <property type="match status" value="1"/>
</dbReference>
<feature type="domain" description="Peptidase S11 D-Ala-D-Ala carboxypeptidase A C-terminal" evidence="15">
    <location>
        <begin position="288"/>
        <end position="378"/>
    </location>
</feature>
<keyword evidence="17" id="KW-1185">Reference proteome</keyword>
<feature type="chain" id="PRO_5046543150" description="serine-type D-Ala-D-Ala carboxypeptidase" evidence="14">
    <location>
        <begin position="27"/>
        <end position="404"/>
    </location>
</feature>
<keyword evidence="9" id="KW-0133">Cell shape</keyword>
<dbReference type="InterPro" id="IPR001967">
    <property type="entry name" value="Peptidase_S11_N"/>
</dbReference>
<dbReference type="RefSeq" id="WP_204948344.1">
    <property type="nucleotide sequence ID" value="NZ_BSFF01000002.1"/>
</dbReference>
<dbReference type="InterPro" id="IPR012907">
    <property type="entry name" value="Peptidase_S11_C"/>
</dbReference>
<organism evidence="16 17">
    <name type="scientific">Methylopila capsulata</name>
    <dbReference type="NCBI Taxonomy" id="61654"/>
    <lineage>
        <taxon>Bacteria</taxon>
        <taxon>Pseudomonadati</taxon>
        <taxon>Pseudomonadota</taxon>
        <taxon>Alphaproteobacteria</taxon>
        <taxon>Hyphomicrobiales</taxon>
        <taxon>Methylopilaceae</taxon>
        <taxon>Methylopila</taxon>
    </lineage>
</organism>
<evidence type="ECO:0000259" key="15">
    <source>
        <dbReference type="SMART" id="SM00936"/>
    </source>
</evidence>
<dbReference type="PANTHER" id="PTHR21581:SF6">
    <property type="entry name" value="TRAFFICKING PROTEIN PARTICLE COMPLEX SUBUNIT 12"/>
    <property type="match status" value="1"/>
</dbReference>
<name>A0ABS2T2H7_9HYPH</name>
<evidence type="ECO:0000256" key="13">
    <source>
        <dbReference type="RuleBase" id="RU004016"/>
    </source>
</evidence>
<evidence type="ECO:0000256" key="5">
    <source>
        <dbReference type="ARBA" id="ARBA00022645"/>
    </source>
</evidence>
<dbReference type="Proteomes" id="UP000758856">
    <property type="component" value="Unassembled WGS sequence"/>
</dbReference>
<dbReference type="InterPro" id="IPR018044">
    <property type="entry name" value="Peptidase_S11"/>
</dbReference>
<evidence type="ECO:0000256" key="3">
    <source>
        <dbReference type="ARBA" id="ARBA00007164"/>
    </source>
</evidence>
<evidence type="ECO:0000313" key="17">
    <source>
        <dbReference type="Proteomes" id="UP000758856"/>
    </source>
</evidence>
<evidence type="ECO:0000256" key="10">
    <source>
        <dbReference type="ARBA" id="ARBA00022984"/>
    </source>
</evidence>
<dbReference type="InterPro" id="IPR012338">
    <property type="entry name" value="Beta-lactam/transpept-like"/>
</dbReference>
<dbReference type="GO" id="GO:0009002">
    <property type="term" value="F:serine-type D-Ala-D-Ala carboxypeptidase activity"/>
    <property type="evidence" value="ECO:0007669"/>
    <property type="project" value="UniProtKB-EC"/>
</dbReference>
<evidence type="ECO:0000256" key="7">
    <source>
        <dbReference type="ARBA" id="ARBA00022729"/>
    </source>
</evidence>
<evidence type="ECO:0000256" key="1">
    <source>
        <dbReference type="ARBA" id="ARBA00003217"/>
    </source>
</evidence>
<evidence type="ECO:0000256" key="11">
    <source>
        <dbReference type="ARBA" id="ARBA00023316"/>
    </source>
</evidence>
<evidence type="ECO:0000256" key="14">
    <source>
        <dbReference type="SAM" id="SignalP"/>
    </source>
</evidence>
<evidence type="ECO:0000256" key="12">
    <source>
        <dbReference type="ARBA" id="ARBA00034000"/>
    </source>
</evidence>
<gene>
    <name evidence="16" type="ORF">JOD31_000073</name>
</gene>
<keyword evidence="10" id="KW-0573">Peptidoglycan synthesis</keyword>
<accession>A0ABS2T2H7</accession>
<protein>
    <recommendedName>
        <fullName evidence="4">serine-type D-Ala-D-Ala carboxypeptidase</fullName>
        <ecNumber evidence="4">3.4.16.4</ecNumber>
    </recommendedName>
</protein>
<comment type="caution">
    <text evidence="16">The sequence shown here is derived from an EMBL/GenBank/DDBJ whole genome shotgun (WGS) entry which is preliminary data.</text>
</comment>
<evidence type="ECO:0000256" key="2">
    <source>
        <dbReference type="ARBA" id="ARBA00004752"/>
    </source>
</evidence>
<dbReference type="PANTHER" id="PTHR21581">
    <property type="entry name" value="D-ALANYL-D-ALANINE CARBOXYPEPTIDASE"/>
    <property type="match status" value="1"/>
</dbReference>
<dbReference type="PRINTS" id="PR00725">
    <property type="entry name" value="DADACBPTASE1"/>
</dbReference>
<dbReference type="InterPro" id="IPR037167">
    <property type="entry name" value="Peptidase_S11_C_sf"/>
</dbReference>
<comment type="function">
    <text evidence="1">Removes C-terminal D-alanyl residues from sugar-peptide cell wall precursors.</text>
</comment>
<dbReference type="Pfam" id="PF07943">
    <property type="entry name" value="PBP5_C"/>
    <property type="match status" value="1"/>
</dbReference>
<sequence length="404" mass="42878">MLIRILAGIASPLRGVCAGLALTALAGGEAEAASAAAKDFKTAAPIAYLYDVTSGSVLYAKQADLPSPPASLATLMTVELAFQALDDGRLKPDQTFKITEDAWRRGGAPSRGSAMFAKLNSEVAVADLLRGVIVQSGGDAAITLAAGLAGSEPAFAELMNARARELGLARSTFRNATGQPDPEQRMTARDVARLAEHLVRSYPDRYPTFREPEFTWNKISQRNRNPLLADYAGADGLKTGWTEDGGFSLAGSAFRDGRRLIVVLMGLETAKARSEEAKKLLDWGFSAFEERQIFAADEAVAEARVFGGERRYVPLVASGPVALLTPKGDDARIVARVSYDGPLQAPIARGTRVGTLRVWRGETLTVETALTASEDVAVGDLGRRAVDGALELVGDLFGQVAAKI</sequence>
<reference evidence="16 17" key="1">
    <citation type="submission" date="2021-01" db="EMBL/GenBank/DDBJ databases">
        <title>Genomic Encyclopedia of Type Strains, Phase IV (KMG-IV): sequencing the most valuable type-strain genomes for metagenomic binning, comparative biology and taxonomic classification.</title>
        <authorList>
            <person name="Goeker M."/>
        </authorList>
    </citation>
    <scope>NUCLEOTIDE SEQUENCE [LARGE SCALE GENOMIC DNA]</scope>
    <source>
        <strain evidence="16 17">DSM 6130</strain>
    </source>
</reference>
<evidence type="ECO:0000313" key="16">
    <source>
        <dbReference type="EMBL" id="MBM7849861.1"/>
    </source>
</evidence>
<dbReference type="InterPro" id="IPR015956">
    <property type="entry name" value="Peniciliin-bd_prot_C_sf"/>
</dbReference>
<dbReference type="SMART" id="SM00936">
    <property type="entry name" value="PBP5_C"/>
    <property type="match status" value="1"/>
</dbReference>
<keyword evidence="8 16" id="KW-0378">Hydrolase</keyword>
<keyword evidence="11" id="KW-0961">Cell wall biogenesis/degradation</keyword>
<dbReference type="SUPFAM" id="SSF69189">
    <property type="entry name" value="Penicillin-binding protein associated domain"/>
    <property type="match status" value="1"/>
</dbReference>
<comment type="pathway">
    <text evidence="2">Cell wall biogenesis; peptidoglycan biosynthesis.</text>
</comment>
<dbReference type="Pfam" id="PF00768">
    <property type="entry name" value="Peptidase_S11"/>
    <property type="match status" value="1"/>
</dbReference>
<dbReference type="EC" id="3.4.16.4" evidence="4"/>
<feature type="signal peptide" evidence="14">
    <location>
        <begin position="1"/>
        <end position="26"/>
    </location>
</feature>
<evidence type="ECO:0000256" key="8">
    <source>
        <dbReference type="ARBA" id="ARBA00022801"/>
    </source>
</evidence>
<evidence type="ECO:0000256" key="9">
    <source>
        <dbReference type="ARBA" id="ARBA00022960"/>
    </source>
</evidence>
<keyword evidence="7 14" id="KW-0732">Signal</keyword>
<keyword evidence="5 16" id="KW-0121">Carboxypeptidase</keyword>
<comment type="similarity">
    <text evidence="3 13">Belongs to the peptidase S11 family.</text>
</comment>
<dbReference type="EMBL" id="JAFBCY010000001">
    <property type="protein sequence ID" value="MBM7849861.1"/>
    <property type="molecule type" value="Genomic_DNA"/>
</dbReference>
<comment type="catalytic activity">
    <reaction evidence="12">
        <text>Preferential cleavage: (Ac)2-L-Lys-D-Ala-|-D-Ala. Also transpeptidation of peptidyl-alanyl moieties that are N-acyl substituents of D-alanine.</text>
        <dbReference type="EC" id="3.4.16.4"/>
    </reaction>
</comment>
<evidence type="ECO:0000256" key="6">
    <source>
        <dbReference type="ARBA" id="ARBA00022670"/>
    </source>
</evidence>
<dbReference type="Gene3D" id="3.40.710.10">
    <property type="entry name" value="DD-peptidase/beta-lactamase superfamily"/>
    <property type="match status" value="1"/>
</dbReference>
<proteinExistence type="inferred from homology"/>